<name>A0A225UEU1_9STRA</name>
<gene>
    <name evidence="2" type="ORF">PHMEG_00039995</name>
</gene>
<dbReference type="GO" id="GO:0046872">
    <property type="term" value="F:metal ion binding"/>
    <property type="evidence" value="ECO:0007669"/>
    <property type="project" value="UniProtKB-KW"/>
</dbReference>
<evidence type="ECO:0000259" key="1">
    <source>
        <dbReference type="Pfam" id="PF13691"/>
    </source>
</evidence>
<reference evidence="3" key="1">
    <citation type="submission" date="2017-03" db="EMBL/GenBank/DDBJ databases">
        <title>Phytopthora megakarya and P. palmivora, two closely related causual agents of cacao black pod achieved similar genome size and gene model numbers by different mechanisms.</title>
        <authorList>
            <person name="Ali S."/>
            <person name="Shao J."/>
            <person name="Larry D.J."/>
            <person name="Kronmiller B."/>
            <person name="Shen D."/>
            <person name="Strem M.D."/>
            <person name="Melnick R.L."/>
            <person name="Guiltinan M.J."/>
            <person name="Tyler B.M."/>
            <person name="Meinhardt L.W."/>
            <person name="Bailey B.A."/>
        </authorList>
    </citation>
    <scope>NUCLEOTIDE SEQUENCE [LARGE SCALE GENOMIC DNA]</scope>
    <source>
        <strain evidence="3">zdho120</strain>
    </source>
</reference>
<comment type="caution">
    <text evidence="2">The sequence shown here is derived from an EMBL/GenBank/DDBJ whole genome shotgun (WGS) entry which is preliminary data.</text>
</comment>
<dbReference type="GO" id="GO:0004519">
    <property type="term" value="F:endonuclease activity"/>
    <property type="evidence" value="ECO:0007669"/>
    <property type="project" value="UniProtKB-KW"/>
</dbReference>
<sequence>MPLLLSTETGRYVSQGTRPPVCNAVPLTFVCILRSFLFNVGDDTQRLCMQHHVRLTKLQQD</sequence>
<dbReference type="EMBL" id="NBNE01020271">
    <property type="protein sequence ID" value="OWY91430.1"/>
    <property type="molecule type" value="Genomic_DNA"/>
</dbReference>
<organism evidence="2 3">
    <name type="scientific">Phytophthora megakarya</name>
    <dbReference type="NCBI Taxonomy" id="4795"/>
    <lineage>
        <taxon>Eukaryota</taxon>
        <taxon>Sar</taxon>
        <taxon>Stramenopiles</taxon>
        <taxon>Oomycota</taxon>
        <taxon>Peronosporomycetes</taxon>
        <taxon>Peronosporales</taxon>
        <taxon>Peronosporaceae</taxon>
        <taxon>Phytophthora</taxon>
    </lineage>
</organism>
<dbReference type="Proteomes" id="UP000198211">
    <property type="component" value="Unassembled WGS sequence"/>
</dbReference>
<dbReference type="InterPro" id="IPR027794">
    <property type="entry name" value="tRNase_Z_dom"/>
</dbReference>
<accession>A0A225UEU1</accession>
<dbReference type="OrthoDB" id="527344at2759"/>
<dbReference type="GO" id="GO:0008033">
    <property type="term" value="P:tRNA processing"/>
    <property type="evidence" value="ECO:0007669"/>
    <property type="project" value="UniProtKB-KW"/>
</dbReference>
<proteinExistence type="predicted"/>
<keyword evidence="3" id="KW-1185">Reference proteome</keyword>
<dbReference type="Pfam" id="PF13691">
    <property type="entry name" value="Lactamase_B_4"/>
    <property type="match status" value="1"/>
</dbReference>
<feature type="domain" description="tRNase Z endonuclease" evidence="1">
    <location>
        <begin position="34"/>
        <end position="59"/>
    </location>
</feature>
<evidence type="ECO:0000313" key="2">
    <source>
        <dbReference type="EMBL" id="OWY91430.1"/>
    </source>
</evidence>
<dbReference type="AlphaFoldDB" id="A0A225UEU1"/>
<dbReference type="GO" id="GO:0016787">
    <property type="term" value="F:hydrolase activity"/>
    <property type="evidence" value="ECO:0007669"/>
    <property type="project" value="UniProtKB-KW"/>
</dbReference>
<evidence type="ECO:0000313" key="3">
    <source>
        <dbReference type="Proteomes" id="UP000198211"/>
    </source>
</evidence>
<protein>
    <submittedName>
        <fullName evidence="2">Zinc phosphodiesterase ELAC protein 2</fullName>
    </submittedName>
</protein>